<evidence type="ECO:0000259" key="13">
    <source>
        <dbReference type="Pfam" id="PF00561"/>
    </source>
</evidence>
<dbReference type="FunFam" id="3.40.50.1820:FF:000039">
    <property type="entry name" value="Esterase ybfF"/>
    <property type="match status" value="1"/>
</dbReference>
<dbReference type="EMBL" id="DS469543">
    <property type="protein sequence ID" value="EDO44599.1"/>
    <property type="molecule type" value="Genomic_DNA"/>
</dbReference>
<evidence type="ECO:0000256" key="8">
    <source>
        <dbReference type="ARBA" id="ARBA00048283"/>
    </source>
</evidence>
<dbReference type="PhylomeDB" id="A7RV84"/>
<comment type="catalytic activity">
    <reaction evidence="11">
        <text>1-octadecanoyl-2-(5Z,8Z,11Z,14Z-eicosatetraenoyl)-sn-glycerol + H2O = 2-(5Z,8Z,11Z,14Z-eicosatetraenoyl)-glycerol + octadecanoate + H(+)</text>
        <dbReference type="Rhea" id="RHEA:38507"/>
        <dbReference type="ChEBI" id="CHEBI:15377"/>
        <dbReference type="ChEBI" id="CHEBI:15378"/>
        <dbReference type="ChEBI" id="CHEBI:25629"/>
        <dbReference type="ChEBI" id="CHEBI:52392"/>
        <dbReference type="ChEBI" id="CHEBI:75728"/>
    </reaction>
</comment>
<feature type="compositionally biased region" description="Polar residues" evidence="12">
    <location>
        <begin position="1"/>
        <end position="10"/>
    </location>
</feature>
<dbReference type="InterPro" id="IPR000073">
    <property type="entry name" value="AB_hydrolase_1"/>
</dbReference>
<evidence type="ECO:0000256" key="6">
    <source>
        <dbReference type="ARBA" id="ARBA00043742"/>
    </source>
</evidence>
<dbReference type="EC" id="3.1.1.116" evidence="3"/>
<sequence length="280" mass="32069">SNSSPVQLTYSRVEGVDRDPDPPDPPLFIMHGLFGNKKNWRTIALTMNEKTGREIVTIDARNHGKSEHHDRMNYTLQALDARQLMYELEIPKAVLVGHSMGGKVGMTFALTYPEMVDKLIVVDVSPSRSVSEDDIQRYLNTKLQMDLGKVRSKQDAEKMLEGAVKVCIVHLVPMLRQFFLTNLVATSTGFQWRVNLEAIDRNLEEIMTFPEEFPYPTFEGDVLFIGGAKSNYIQRSDYARIYKLFPRAEITYIPDCGHWVHVDKPNELMDIILEFLSRDT</sequence>
<dbReference type="Gene3D" id="3.40.50.1820">
    <property type="entry name" value="alpha/beta hydrolase"/>
    <property type="match status" value="1"/>
</dbReference>
<evidence type="ECO:0000256" key="2">
    <source>
        <dbReference type="ARBA" id="ARBA00022801"/>
    </source>
</evidence>
<evidence type="ECO:0000256" key="5">
    <source>
        <dbReference type="ARBA" id="ARBA00043667"/>
    </source>
</evidence>
<comment type="catalytic activity">
    <reaction evidence="10">
        <text>1-octadecanoyl-2-(9Z-octadecenoyl)-sn-glycerol + H2O = 2-(9Z-octadecenoyl)-glycerol + octadecanoate + H(+)</text>
        <dbReference type="Rhea" id="RHEA:77103"/>
        <dbReference type="ChEBI" id="CHEBI:15377"/>
        <dbReference type="ChEBI" id="CHEBI:15378"/>
        <dbReference type="ChEBI" id="CHEBI:25629"/>
        <dbReference type="ChEBI" id="CHEBI:73990"/>
        <dbReference type="ChEBI" id="CHEBI:75468"/>
    </reaction>
</comment>
<proteinExistence type="inferred from homology"/>
<dbReference type="Proteomes" id="UP000001593">
    <property type="component" value="Unassembled WGS sequence"/>
</dbReference>
<comment type="similarity">
    <text evidence="1">Belongs to the AB hydrolase superfamily.</text>
</comment>
<dbReference type="HOGENOM" id="CLU_020336_53_0_1"/>
<evidence type="ECO:0000313" key="14">
    <source>
        <dbReference type="EMBL" id="EDO44599.1"/>
    </source>
</evidence>
<dbReference type="PANTHER" id="PTHR46118:SF4">
    <property type="entry name" value="PROTEIN ABHD11"/>
    <property type="match status" value="1"/>
</dbReference>
<evidence type="ECO:0000256" key="3">
    <source>
        <dbReference type="ARBA" id="ARBA00026104"/>
    </source>
</evidence>
<dbReference type="InParanoid" id="A7RV84"/>
<keyword evidence="15" id="KW-1185">Reference proteome</keyword>
<accession>A7RV84</accession>
<dbReference type="STRING" id="45351.A7RV84"/>
<dbReference type="PRINTS" id="PR00111">
    <property type="entry name" value="ABHYDROLASE"/>
</dbReference>
<dbReference type="AlphaFoldDB" id="A7RV84"/>
<organism evidence="14 15">
    <name type="scientific">Nematostella vectensis</name>
    <name type="common">Starlet sea anemone</name>
    <dbReference type="NCBI Taxonomy" id="45351"/>
    <lineage>
        <taxon>Eukaryota</taxon>
        <taxon>Metazoa</taxon>
        <taxon>Cnidaria</taxon>
        <taxon>Anthozoa</taxon>
        <taxon>Hexacorallia</taxon>
        <taxon>Actiniaria</taxon>
        <taxon>Edwardsiidae</taxon>
        <taxon>Nematostella</taxon>
    </lineage>
</organism>
<dbReference type="SUPFAM" id="SSF53474">
    <property type="entry name" value="alpha/beta-Hydrolases"/>
    <property type="match status" value="1"/>
</dbReference>
<feature type="non-terminal residue" evidence="14">
    <location>
        <position position="280"/>
    </location>
</feature>
<gene>
    <name evidence="14" type="ORF">NEMVEDRAFT_v1g94848</name>
</gene>
<evidence type="ECO:0000256" key="11">
    <source>
        <dbReference type="ARBA" id="ARBA00048919"/>
    </source>
</evidence>
<evidence type="ECO:0000313" key="15">
    <source>
        <dbReference type="Proteomes" id="UP000001593"/>
    </source>
</evidence>
<protein>
    <recommendedName>
        <fullName evidence="7">sn-1-specific diacylglycerol lipase ABHD11</fullName>
        <ecNumber evidence="3">3.1.1.116</ecNumber>
    </recommendedName>
    <alternativeName>
        <fullName evidence="4">Alpha/beta hydrolase domain-containing protein 11</fullName>
    </alternativeName>
</protein>
<evidence type="ECO:0000256" key="10">
    <source>
        <dbReference type="ARBA" id="ARBA00048513"/>
    </source>
</evidence>
<dbReference type="GO" id="GO:0006629">
    <property type="term" value="P:lipid metabolic process"/>
    <property type="evidence" value="ECO:0000318"/>
    <property type="project" value="GO_Central"/>
</dbReference>
<comment type="catalytic activity">
    <reaction evidence="6">
        <text>a 1,3-diacyl-sn-glycerol + H2O = a 1-acyl-sn-glycerol + a fatty acid + H(+)</text>
        <dbReference type="Rhea" id="RHEA:38503"/>
        <dbReference type="ChEBI" id="CHEBI:15377"/>
        <dbReference type="ChEBI" id="CHEBI:15378"/>
        <dbReference type="ChEBI" id="CHEBI:28868"/>
        <dbReference type="ChEBI" id="CHEBI:64683"/>
        <dbReference type="ChEBI" id="CHEBI:77272"/>
    </reaction>
</comment>
<evidence type="ECO:0000256" key="9">
    <source>
        <dbReference type="ARBA" id="ARBA00048504"/>
    </source>
</evidence>
<evidence type="ECO:0000256" key="4">
    <source>
        <dbReference type="ARBA" id="ARBA00042703"/>
    </source>
</evidence>
<evidence type="ECO:0000256" key="12">
    <source>
        <dbReference type="SAM" id="MobiDB-lite"/>
    </source>
</evidence>
<feature type="domain" description="AB hydrolase-1" evidence="13">
    <location>
        <begin position="25"/>
        <end position="153"/>
    </location>
</feature>
<feature type="region of interest" description="Disordered" evidence="12">
    <location>
        <begin position="1"/>
        <end position="23"/>
    </location>
</feature>
<dbReference type="OMA" id="FLGMSDN"/>
<keyword evidence="2" id="KW-0378">Hydrolase</keyword>
<comment type="catalytic activity">
    <reaction evidence="5">
        <text>a 1,2-diacyl-sn-glycerol + H2O = a 2-acylglycerol + a fatty acid + H(+)</text>
        <dbReference type="Rhea" id="RHEA:33275"/>
        <dbReference type="ChEBI" id="CHEBI:15377"/>
        <dbReference type="ChEBI" id="CHEBI:15378"/>
        <dbReference type="ChEBI" id="CHEBI:17389"/>
        <dbReference type="ChEBI" id="CHEBI:17815"/>
        <dbReference type="ChEBI" id="CHEBI:28868"/>
        <dbReference type="EC" id="3.1.1.116"/>
    </reaction>
</comment>
<dbReference type="PANTHER" id="PTHR46118">
    <property type="entry name" value="PROTEIN ABHD11"/>
    <property type="match status" value="1"/>
</dbReference>
<dbReference type="GO" id="GO:0005739">
    <property type="term" value="C:mitochondrion"/>
    <property type="evidence" value="ECO:0000318"/>
    <property type="project" value="GO_Central"/>
</dbReference>
<name>A7RV84_NEMVE</name>
<dbReference type="eggNOG" id="KOG2382">
    <property type="taxonomic scope" value="Eukaryota"/>
</dbReference>
<dbReference type="InterPro" id="IPR029058">
    <property type="entry name" value="AB_hydrolase_fold"/>
</dbReference>
<reference evidence="14 15" key="1">
    <citation type="journal article" date="2007" name="Science">
        <title>Sea anemone genome reveals ancestral eumetazoan gene repertoire and genomic organization.</title>
        <authorList>
            <person name="Putnam N.H."/>
            <person name="Srivastava M."/>
            <person name="Hellsten U."/>
            <person name="Dirks B."/>
            <person name="Chapman J."/>
            <person name="Salamov A."/>
            <person name="Terry A."/>
            <person name="Shapiro H."/>
            <person name="Lindquist E."/>
            <person name="Kapitonov V.V."/>
            <person name="Jurka J."/>
            <person name="Genikhovich G."/>
            <person name="Grigoriev I.V."/>
            <person name="Lucas S.M."/>
            <person name="Steele R.E."/>
            <person name="Finnerty J.R."/>
            <person name="Technau U."/>
            <person name="Martindale M.Q."/>
            <person name="Rokhsar D.S."/>
        </authorList>
    </citation>
    <scope>NUCLEOTIDE SEQUENCE [LARGE SCALE GENOMIC DNA]</scope>
    <source>
        <strain evidence="15">CH2 X CH6</strain>
    </source>
</reference>
<comment type="catalytic activity">
    <reaction evidence="8">
        <text>1-octadecanoyl-2-(4Z,7Z,10Z,13Z,16Z,19Z-docosahexaenoyl)-sn-glycerol + H2O = 2-(4Z,7Z,10Z,13Z,16Z,19Z-docosahexaenoyl)-glycerol + octadecanoate + H(+)</text>
        <dbReference type="Rhea" id="RHEA:77107"/>
        <dbReference type="ChEBI" id="CHEBI:15377"/>
        <dbReference type="ChEBI" id="CHEBI:15378"/>
        <dbReference type="ChEBI" id="CHEBI:25629"/>
        <dbReference type="ChEBI" id="CHEBI:77129"/>
        <dbReference type="ChEBI" id="CHEBI:186738"/>
    </reaction>
</comment>
<evidence type="ECO:0000256" key="7">
    <source>
        <dbReference type="ARBA" id="ARBA00044064"/>
    </source>
</evidence>
<dbReference type="GO" id="GO:0052689">
    <property type="term" value="F:carboxylic ester hydrolase activity"/>
    <property type="evidence" value="ECO:0000318"/>
    <property type="project" value="GO_Central"/>
</dbReference>
<dbReference type="Pfam" id="PF00561">
    <property type="entry name" value="Abhydrolase_1"/>
    <property type="match status" value="1"/>
</dbReference>
<comment type="catalytic activity">
    <reaction evidence="9">
        <text>1,2-didecanoylglycerol + H2O = decanoylglycerol + decanoate + H(+)</text>
        <dbReference type="Rhea" id="RHEA:48596"/>
        <dbReference type="ChEBI" id="CHEBI:11152"/>
        <dbReference type="ChEBI" id="CHEBI:15377"/>
        <dbReference type="ChEBI" id="CHEBI:15378"/>
        <dbReference type="ChEBI" id="CHEBI:27689"/>
        <dbReference type="ChEBI" id="CHEBI:90605"/>
    </reaction>
</comment>
<evidence type="ECO:0000256" key="1">
    <source>
        <dbReference type="ARBA" id="ARBA00008645"/>
    </source>
</evidence>